<feature type="region of interest" description="Disordered" evidence="6">
    <location>
        <begin position="349"/>
        <end position="397"/>
    </location>
</feature>
<evidence type="ECO:0000256" key="6">
    <source>
        <dbReference type="SAM" id="MobiDB-lite"/>
    </source>
</evidence>
<comment type="subcellular location">
    <subcellularLocation>
        <location evidence="1">Membrane</location>
        <topology evidence="1">Multi-pass membrane protein</topology>
    </subcellularLocation>
</comment>
<feature type="transmembrane region" description="Helical" evidence="7">
    <location>
        <begin position="20"/>
        <end position="36"/>
    </location>
</feature>
<sequence>MSDSASQNYFTANVLTNTGYALIVVTSATVITRFSIRIWKRKPLQIEDLLVGIAWAAFLALTISYIVVTPPMYHLYAVSGGRADPYPAMMDDALFIIKVFFYSTMLLWVTLWAVKFSLLALYRRLMNGLRTYVVLWWILVVFCAAVRRHVRQEDFRVVLTRMPPDLRECGTPRDINAQIASLYYAFAVDILTDLLIMALPIRLIWNLQMPRAEKLAVGALFCSGFVCITMAVLRVVQIGVKAGNNSTPSSSWLALWAEVEAAIAVFIGCCPAFAAFYRTAKSSSSGSGRGYSKRKENRSGGSERSDFGVGGRRGIRGRGGNNAKDLEEGGAGGEAVALRGMTAACTAGGRRMRGDDGAGSSSGSGGGGLAAAVAGRGRSPRRGSSGGKTASTYWDEANSSQEELAKGAQGIYVTRSIRVSFSRRGEDEDAGSVEWC</sequence>
<dbReference type="PANTHER" id="PTHR33048:SF146">
    <property type="entry name" value="INTEGRAL MEMBRANE PROTEIN"/>
    <property type="match status" value="1"/>
</dbReference>
<dbReference type="OrthoDB" id="2988756at2759"/>
<feature type="transmembrane region" description="Helical" evidence="7">
    <location>
        <begin position="48"/>
        <end position="68"/>
    </location>
</feature>
<reference evidence="9 10" key="1">
    <citation type="submission" date="2017-01" db="EMBL/GenBank/DDBJ databases">
        <title>Draft genome sequence of Diplodia seriata F98.1, a fungal species involved in grapevine trunk diseases.</title>
        <authorList>
            <person name="Robert-Siegwald G."/>
            <person name="Vallet J."/>
            <person name="Abou-Mansour E."/>
            <person name="Xu J."/>
            <person name="Rey P."/>
            <person name="Bertsch C."/>
            <person name="Rego C."/>
            <person name="Larignon P."/>
            <person name="Fontaine F."/>
            <person name="Lebrun M.-H."/>
        </authorList>
    </citation>
    <scope>NUCLEOTIDE SEQUENCE [LARGE SCALE GENOMIC DNA]</scope>
    <source>
        <strain evidence="9 10">F98.1</strain>
    </source>
</reference>
<keyword evidence="2 7" id="KW-0812">Transmembrane</keyword>
<evidence type="ECO:0000313" key="9">
    <source>
        <dbReference type="EMBL" id="OMP87032.1"/>
    </source>
</evidence>
<dbReference type="Proteomes" id="UP000190776">
    <property type="component" value="Unassembled WGS sequence"/>
</dbReference>
<dbReference type="EMBL" id="MSZU01000076">
    <property type="protein sequence ID" value="OMP87032.1"/>
    <property type="molecule type" value="Genomic_DNA"/>
</dbReference>
<dbReference type="AlphaFoldDB" id="A0A1S8BHQ6"/>
<name>A0A1S8BHQ6_9PEZI</name>
<evidence type="ECO:0000256" key="4">
    <source>
        <dbReference type="ARBA" id="ARBA00023136"/>
    </source>
</evidence>
<gene>
    <name evidence="9" type="ORF">BK809_0007118</name>
</gene>
<evidence type="ECO:0000256" key="2">
    <source>
        <dbReference type="ARBA" id="ARBA00022692"/>
    </source>
</evidence>
<keyword evidence="3 7" id="KW-1133">Transmembrane helix</keyword>
<feature type="compositionally biased region" description="Gly residues" evidence="6">
    <location>
        <begin position="308"/>
        <end position="320"/>
    </location>
</feature>
<comment type="similarity">
    <text evidence="5">Belongs to the SAT4 family.</text>
</comment>
<feature type="transmembrane region" description="Helical" evidence="7">
    <location>
        <begin position="253"/>
        <end position="277"/>
    </location>
</feature>
<feature type="domain" description="Rhodopsin" evidence="8">
    <location>
        <begin position="33"/>
        <end position="145"/>
    </location>
</feature>
<dbReference type="InterPro" id="IPR052337">
    <property type="entry name" value="SAT4-like"/>
</dbReference>
<feature type="transmembrane region" description="Helical" evidence="7">
    <location>
        <begin position="129"/>
        <end position="147"/>
    </location>
</feature>
<keyword evidence="4 7" id="KW-0472">Membrane</keyword>
<feature type="compositionally biased region" description="Polar residues" evidence="6">
    <location>
        <begin position="388"/>
        <end position="397"/>
    </location>
</feature>
<accession>A0A1S8BHQ6</accession>
<evidence type="ECO:0000313" key="10">
    <source>
        <dbReference type="Proteomes" id="UP000190776"/>
    </source>
</evidence>
<organism evidence="9 10">
    <name type="scientific">Diplodia seriata</name>
    <dbReference type="NCBI Taxonomy" id="420778"/>
    <lineage>
        <taxon>Eukaryota</taxon>
        <taxon>Fungi</taxon>
        <taxon>Dikarya</taxon>
        <taxon>Ascomycota</taxon>
        <taxon>Pezizomycotina</taxon>
        <taxon>Dothideomycetes</taxon>
        <taxon>Dothideomycetes incertae sedis</taxon>
        <taxon>Botryosphaeriales</taxon>
        <taxon>Botryosphaeriaceae</taxon>
        <taxon>Diplodia</taxon>
    </lineage>
</organism>
<proteinExistence type="inferred from homology"/>
<feature type="transmembrane region" description="Helical" evidence="7">
    <location>
        <begin position="215"/>
        <end position="233"/>
    </location>
</feature>
<evidence type="ECO:0000256" key="7">
    <source>
        <dbReference type="SAM" id="Phobius"/>
    </source>
</evidence>
<evidence type="ECO:0000256" key="1">
    <source>
        <dbReference type="ARBA" id="ARBA00004141"/>
    </source>
</evidence>
<protein>
    <recommendedName>
        <fullName evidence="8">Rhodopsin domain-containing protein</fullName>
    </recommendedName>
</protein>
<dbReference type="GO" id="GO:0016020">
    <property type="term" value="C:membrane"/>
    <property type="evidence" value="ECO:0007669"/>
    <property type="project" value="UniProtKB-SubCell"/>
</dbReference>
<evidence type="ECO:0000256" key="5">
    <source>
        <dbReference type="ARBA" id="ARBA00038359"/>
    </source>
</evidence>
<comment type="caution">
    <text evidence="9">The sequence shown here is derived from an EMBL/GenBank/DDBJ whole genome shotgun (WGS) entry which is preliminary data.</text>
</comment>
<dbReference type="Pfam" id="PF20684">
    <property type="entry name" value="Fung_rhodopsin"/>
    <property type="match status" value="2"/>
</dbReference>
<feature type="compositionally biased region" description="Gly residues" evidence="6">
    <location>
        <begin position="360"/>
        <end position="369"/>
    </location>
</feature>
<dbReference type="PANTHER" id="PTHR33048">
    <property type="entry name" value="PTH11-LIKE INTEGRAL MEMBRANE PROTEIN (AFU_ORTHOLOGUE AFUA_5G11245)"/>
    <property type="match status" value="1"/>
</dbReference>
<feature type="transmembrane region" description="Helical" evidence="7">
    <location>
        <begin position="182"/>
        <end position="203"/>
    </location>
</feature>
<evidence type="ECO:0000256" key="3">
    <source>
        <dbReference type="ARBA" id="ARBA00022989"/>
    </source>
</evidence>
<evidence type="ECO:0000259" key="8">
    <source>
        <dbReference type="Pfam" id="PF20684"/>
    </source>
</evidence>
<feature type="transmembrane region" description="Helical" evidence="7">
    <location>
        <begin position="99"/>
        <end position="122"/>
    </location>
</feature>
<feature type="region of interest" description="Disordered" evidence="6">
    <location>
        <begin position="281"/>
        <end position="332"/>
    </location>
</feature>
<dbReference type="InterPro" id="IPR049326">
    <property type="entry name" value="Rhodopsin_dom_fungi"/>
</dbReference>
<dbReference type="STRING" id="420778.A0A1S8BHQ6"/>
<feature type="domain" description="Rhodopsin" evidence="8">
    <location>
        <begin position="180"/>
        <end position="277"/>
    </location>
</feature>
<feature type="compositionally biased region" description="Basic and acidic residues" evidence="6">
    <location>
        <begin position="293"/>
        <end position="306"/>
    </location>
</feature>